<evidence type="ECO:0000256" key="1">
    <source>
        <dbReference type="ARBA" id="ARBA00002054"/>
    </source>
</evidence>
<dbReference type="SUPFAM" id="SSF46977">
    <property type="entry name" value="Succinate dehydrogenase/fumarate reductase flavoprotein C-terminal domain"/>
    <property type="match status" value="1"/>
</dbReference>
<dbReference type="InterPro" id="IPR003952">
    <property type="entry name" value="FRD_SDH_FAD_BS"/>
</dbReference>
<evidence type="ECO:0000256" key="14">
    <source>
        <dbReference type="ARBA" id="ARBA00023136"/>
    </source>
</evidence>
<feature type="binding site" evidence="19">
    <location>
        <begin position="406"/>
        <end position="407"/>
    </location>
    <ligand>
        <name>FAD</name>
        <dbReference type="ChEBI" id="CHEBI:57692"/>
    </ligand>
</feature>
<reference evidence="24 25" key="1">
    <citation type="submission" date="2017-03" db="EMBL/GenBank/DDBJ databases">
        <authorList>
            <person name="Afonso C.L."/>
            <person name="Miller P.J."/>
            <person name="Scott M.A."/>
            <person name="Spackman E."/>
            <person name="Goraichik I."/>
            <person name="Dimitrov K.M."/>
            <person name="Suarez D.L."/>
            <person name="Swayne D.E."/>
        </authorList>
    </citation>
    <scope>NUCLEOTIDE SEQUENCE [LARGE SCALE GENOMIC DNA]</scope>
    <source>
        <strain evidence="24">SB41UT1</strain>
    </source>
</reference>
<dbReference type="InterPro" id="IPR036188">
    <property type="entry name" value="FAD/NAD-bd_sf"/>
</dbReference>
<dbReference type="SUPFAM" id="SSF56425">
    <property type="entry name" value="Succinate dehydrogenase/fumarate reductase flavoprotein, catalytic domain"/>
    <property type="match status" value="1"/>
</dbReference>
<evidence type="ECO:0000256" key="4">
    <source>
        <dbReference type="ARBA" id="ARBA00008040"/>
    </source>
</evidence>
<evidence type="ECO:0000259" key="22">
    <source>
        <dbReference type="Pfam" id="PF00890"/>
    </source>
</evidence>
<keyword evidence="25" id="KW-1185">Reference proteome</keyword>
<comment type="catalytic activity">
    <reaction evidence="15 21">
        <text>a quinone + succinate = fumarate + a quinol</text>
        <dbReference type="Rhea" id="RHEA:40523"/>
        <dbReference type="ChEBI" id="CHEBI:24646"/>
        <dbReference type="ChEBI" id="CHEBI:29806"/>
        <dbReference type="ChEBI" id="CHEBI:30031"/>
        <dbReference type="ChEBI" id="CHEBI:132124"/>
        <dbReference type="EC" id="1.3.5.1"/>
    </reaction>
</comment>
<dbReference type="InterPro" id="IPR037099">
    <property type="entry name" value="Fum_R/Succ_DH_flav-like_C_sf"/>
</dbReference>
<feature type="modified residue" description="Tele-8alpha-FAD histidine" evidence="20">
    <location>
        <position position="46"/>
    </location>
</feature>
<evidence type="ECO:0000256" key="12">
    <source>
        <dbReference type="ARBA" id="ARBA00022982"/>
    </source>
</evidence>
<evidence type="ECO:0000313" key="25">
    <source>
        <dbReference type="Proteomes" id="UP000196573"/>
    </source>
</evidence>
<evidence type="ECO:0000256" key="11">
    <source>
        <dbReference type="ARBA" id="ARBA00022827"/>
    </source>
</evidence>
<dbReference type="NCBIfam" id="TIGR01816">
    <property type="entry name" value="sdhA_forward"/>
    <property type="match status" value="1"/>
</dbReference>
<evidence type="ECO:0000256" key="15">
    <source>
        <dbReference type="ARBA" id="ARBA00049220"/>
    </source>
</evidence>
<comment type="cofactor">
    <cofactor evidence="19">
        <name>FAD</name>
        <dbReference type="ChEBI" id="CHEBI:57692"/>
    </cofactor>
    <text evidence="19">Flavinylated by SdhE, about 5% flavinylation occurs in the absence of SdhE.</text>
</comment>
<dbReference type="Gene3D" id="1.20.58.100">
    <property type="entry name" value="Fumarate reductase/succinate dehydrogenase flavoprotein-like, C-terminal domain"/>
    <property type="match status" value="1"/>
</dbReference>
<feature type="binding site" evidence="19">
    <location>
        <begin position="15"/>
        <end position="20"/>
    </location>
    <ligand>
        <name>FAD</name>
        <dbReference type="ChEBI" id="CHEBI:57692"/>
    </ligand>
</feature>
<feature type="binding site" evidence="18">
    <location>
        <position position="245"/>
    </location>
    <ligand>
        <name>substrate</name>
    </ligand>
</feature>
<dbReference type="Gene3D" id="3.50.50.60">
    <property type="entry name" value="FAD/NAD(P)-binding domain"/>
    <property type="match status" value="1"/>
</dbReference>
<dbReference type="InterPro" id="IPR015939">
    <property type="entry name" value="Fum_Rdtase/Succ_DH_flav-like_C"/>
</dbReference>
<dbReference type="OrthoDB" id="9806724at2"/>
<dbReference type="SUPFAM" id="SSF51905">
    <property type="entry name" value="FAD/NAD(P)-binding domain"/>
    <property type="match status" value="1"/>
</dbReference>
<evidence type="ECO:0000256" key="10">
    <source>
        <dbReference type="ARBA" id="ARBA00022630"/>
    </source>
</evidence>
<keyword evidence="7 21" id="KW-0813">Transport</keyword>
<dbReference type="Pfam" id="PF02910">
    <property type="entry name" value="Succ_DH_flav_C"/>
    <property type="match status" value="1"/>
</dbReference>
<dbReference type="Pfam" id="PF00890">
    <property type="entry name" value="FAD_binding_2"/>
    <property type="match status" value="1"/>
</dbReference>
<dbReference type="GO" id="GO:0050660">
    <property type="term" value="F:flavin adenine dinucleotide binding"/>
    <property type="evidence" value="ECO:0007669"/>
    <property type="project" value="UniProtKB-UniRule"/>
</dbReference>
<keyword evidence="8" id="KW-1003">Cell membrane</keyword>
<keyword evidence="14 21" id="KW-0472">Membrane</keyword>
<dbReference type="InterPro" id="IPR014006">
    <property type="entry name" value="Succ_Dhase_FrdA_Gneg"/>
</dbReference>
<feature type="binding site" evidence="18">
    <location>
        <position position="401"/>
    </location>
    <ligand>
        <name>substrate</name>
    </ligand>
</feature>
<keyword evidence="9 21" id="KW-0997">Cell inner membrane</keyword>
<dbReference type="RefSeq" id="WP_087111624.1">
    <property type="nucleotide sequence ID" value="NZ_CBCSCN010000007.1"/>
</dbReference>
<comment type="function">
    <text evidence="1">Two distinct, membrane-bound, FAD-containing enzymes are responsible for the catalysis of fumarate and succinate interconversion; the fumarate reductase is used in anaerobic growth, and the succinate dehydrogenase is used in aerobic growth.</text>
</comment>
<feature type="binding site" evidence="18">
    <location>
        <position position="257"/>
    </location>
    <ligand>
        <name>substrate</name>
    </ligand>
</feature>
<dbReference type="InterPro" id="IPR003953">
    <property type="entry name" value="FAD-dep_OxRdtase_2_FAD-bd"/>
</dbReference>
<dbReference type="InterPro" id="IPR011281">
    <property type="entry name" value="Succ_DH_flav_su_fwd"/>
</dbReference>
<dbReference type="GO" id="GO:0009055">
    <property type="term" value="F:electron transfer activity"/>
    <property type="evidence" value="ECO:0007669"/>
    <property type="project" value="TreeGrafter"/>
</dbReference>
<gene>
    <name evidence="24" type="primary">sdhA</name>
    <name evidence="24" type="ORF">EHSB41UT_03181</name>
</gene>
<dbReference type="EMBL" id="FWPT01000007">
    <property type="protein sequence ID" value="SMA49318.1"/>
    <property type="molecule type" value="Genomic_DNA"/>
</dbReference>
<keyword evidence="11 19" id="KW-0274">FAD</keyword>
<evidence type="ECO:0000256" key="16">
    <source>
        <dbReference type="NCBIfam" id="TIGR01816"/>
    </source>
</evidence>
<dbReference type="NCBIfam" id="TIGR01812">
    <property type="entry name" value="sdhA_frdA_Gneg"/>
    <property type="match status" value="1"/>
</dbReference>
<dbReference type="FunFam" id="1.20.58.100:FF:000001">
    <property type="entry name" value="Succinate dehydrogenase flavoprotein subunit (SdhA)"/>
    <property type="match status" value="1"/>
</dbReference>
<dbReference type="InterPro" id="IPR030664">
    <property type="entry name" value="SdhA/FrdA/AprA"/>
</dbReference>
<evidence type="ECO:0000256" key="3">
    <source>
        <dbReference type="ARBA" id="ARBA00004894"/>
    </source>
</evidence>
<feature type="binding site" evidence="19">
    <location>
        <position position="390"/>
    </location>
    <ligand>
        <name>FAD</name>
        <dbReference type="ChEBI" id="CHEBI:57692"/>
    </ligand>
</feature>
<feature type="binding site" evidence="19">
    <location>
        <begin position="38"/>
        <end position="53"/>
    </location>
    <ligand>
        <name>FAD</name>
        <dbReference type="ChEBI" id="CHEBI:57692"/>
    </ligand>
</feature>
<dbReference type="FunFam" id="4.10.80.40:FF:000001">
    <property type="entry name" value="Succinate dehydrogenase flavoprotein subunit"/>
    <property type="match status" value="1"/>
</dbReference>
<name>A0A1X7AM59_9GAMM</name>
<dbReference type="GO" id="GO:0005886">
    <property type="term" value="C:plasma membrane"/>
    <property type="evidence" value="ECO:0007669"/>
    <property type="project" value="UniProtKB-SubCell"/>
</dbReference>
<dbReference type="PANTHER" id="PTHR11632:SF51">
    <property type="entry name" value="SUCCINATE DEHYDROGENASE [UBIQUINONE] FLAVOPROTEIN SUBUNIT, MITOCHONDRIAL"/>
    <property type="match status" value="1"/>
</dbReference>
<evidence type="ECO:0000256" key="18">
    <source>
        <dbReference type="PIRSR" id="PIRSR611281-2"/>
    </source>
</evidence>
<evidence type="ECO:0000256" key="7">
    <source>
        <dbReference type="ARBA" id="ARBA00022448"/>
    </source>
</evidence>
<feature type="binding site" evidence="18">
    <location>
        <position position="356"/>
    </location>
    <ligand>
        <name>substrate</name>
    </ligand>
</feature>
<dbReference type="GO" id="GO:0008177">
    <property type="term" value="F:succinate dehydrogenase (quinone) activity"/>
    <property type="evidence" value="ECO:0007669"/>
    <property type="project" value="UniProtKB-EC"/>
</dbReference>
<feature type="domain" description="Fumarate reductase/succinate dehydrogenase flavoprotein-like C-terminal" evidence="23">
    <location>
        <begin position="462"/>
        <end position="590"/>
    </location>
</feature>
<evidence type="ECO:0000256" key="9">
    <source>
        <dbReference type="ARBA" id="ARBA00022519"/>
    </source>
</evidence>
<evidence type="ECO:0000256" key="6">
    <source>
        <dbReference type="ARBA" id="ARBA00019965"/>
    </source>
</evidence>
<dbReference type="InterPro" id="IPR027477">
    <property type="entry name" value="Succ_DH/fumarate_Rdtase_cat_sf"/>
</dbReference>
<evidence type="ECO:0000256" key="2">
    <source>
        <dbReference type="ARBA" id="ARBA00004515"/>
    </source>
</evidence>
<dbReference type="PIRSF" id="PIRSF000171">
    <property type="entry name" value="SDHA_APRA_LASPO"/>
    <property type="match status" value="1"/>
</dbReference>
<proteinExistence type="inferred from homology"/>
<protein>
    <recommendedName>
        <fullName evidence="6 16">Succinate dehydrogenase flavoprotein subunit</fullName>
        <ecNumber evidence="5 21">1.3.5.1</ecNumber>
    </recommendedName>
</protein>
<accession>A0A1X7AM59</accession>
<sequence length="590" mass="63830">MSKIRTMTFDAIVIGGGGAGMRAALQLTESGVSTACITKVFPTRSHTVSAQGGITCAIASADPNDDWRWHMYDTVKGSDYIGDQDAIEYMCSVGPQAVFELDHMGLPFSRTEEGRIYQRPFGGQSKNFGEGGQAARTCAAADRTGHALLHALYQGNLKGGTTFLNEWYAVDLVKNAKGQIAGVIAICMETGETVYIKAKATVLATGGAGRIYASTTNALINTGDGIGMALRAGYMVQDMEMWQFHPTGIAGAGVLVTEGCRGEGGFLINADGERFMERYAPNAKDLAGRDVVARSMILEIMEGRGVGPNKDHVLLKLDHLGEEELHKKLPGICELSKTFAHVDPVKEPVPVVPTCHYMMGGIPTNIGGQALMRNAAGEDEIVDGLYACGEAACVSVHGANRLGGNSLLDLVVFGRAAGLQIKKSLEEGFDSVDASDADIEAAMSRLNRLNNSTGGEKVADVRRDLQSIMQLNFGVFRQEDKMVEGLKELDALRERVNNTHLGDKSKAFNTARIEALELDNLFEVAYATAVSALERKESRGAHARNDYQERDDENWLKHSLYFPVDKSVGKRDVNFAPTTMEAFPPKKRTY</sequence>
<evidence type="ECO:0000256" key="20">
    <source>
        <dbReference type="PIRSR" id="PIRSR611281-4"/>
    </source>
</evidence>
<comment type="pathway">
    <text evidence="3 21">Carbohydrate metabolism; tricarboxylic acid cycle; fumarate from succinate (bacterial route): step 1/1.</text>
</comment>
<organism evidence="24 25">
    <name type="scientific">Parendozoicomonas haliclonae</name>
    <dbReference type="NCBI Taxonomy" id="1960125"/>
    <lineage>
        <taxon>Bacteria</taxon>
        <taxon>Pseudomonadati</taxon>
        <taxon>Pseudomonadota</taxon>
        <taxon>Gammaproteobacteria</taxon>
        <taxon>Oceanospirillales</taxon>
        <taxon>Endozoicomonadaceae</taxon>
        <taxon>Parendozoicomonas</taxon>
    </lineage>
</organism>
<dbReference type="PANTHER" id="PTHR11632">
    <property type="entry name" value="SUCCINATE DEHYDROGENASE 2 FLAVOPROTEIN SUBUNIT"/>
    <property type="match status" value="1"/>
</dbReference>
<evidence type="ECO:0000256" key="13">
    <source>
        <dbReference type="ARBA" id="ARBA00023002"/>
    </source>
</evidence>
<comment type="similarity">
    <text evidence="4 21">Belongs to the FAD-dependent oxidoreductase 2 family. FRD/SDH subfamily.</text>
</comment>
<comment type="subcellular location">
    <subcellularLocation>
        <location evidence="2 21">Cell inner membrane</location>
        <topology evidence="2 21">Peripheral membrane protein</topology>
        <orientation evidence="2 21">Cytoplasmic side</orientation>
    </subcellularLocation>
</comment>
<keyword evidence="21" id="KW-0816">Tricarboxylic acid cycle</keyword>
<dbReference type="PROSITE" id="PS00504">
    <property type="entry name" value="FRD_SDH_FAD_BINDING"/>
    <property type="match status" value="1"/>
</dbReference>
<dbReference type="FunFam" id="3.90.700.10:FF:000001">
    <property type="entry name" value="Mitochondrial succinate dehydrogenase flavoprotein subunit"/>
    <property type="match status" value="1"/>
</dbReference>
<dbReference type="GO" id="GO:0009061">
    <property type="term" value="P:anaerobic respiration"/>
    <property type="evidence" value="ECO:0007669"/>
    <property type="project" value="TreeGrafter"/>
</dbReference>
<keyword evidence="12 21" id="KW-0249">Electron transport</keyword>
<dbReference type="UniPathway" id="UPA00223">
    <property type="reaction ID" value="UER01005"/>
</dbReference>
<evidence type="ECO:0000256" key="21">
    <source>
        <dbReference type="RuleBase" id="RU362051"/>
    </source>
</evidence>
<dbReference type="GO" id="GO:0022900">
    <property type="term" value="P:electron transport chain"/>
    <property type="evidence" value="ECO:0007669"/>
    <property type="project" value="UniProtKB-UniRule"/>
</dbReference>
<evidence type="ECO:0000256" key="5">
    <source>
        <dbReference type="ARBA" id="ARBA00012792"/>
    </source>
</evidence>
<keyword evidence="10 19" id="KW-0285">Flavoprotein</keyword>
<evidence type="ECO:0000256" key="17">
    <source>
        <dbReference type="PIRSR" id="PIRSR000171-1"/>
    </source>
</evidence>
<keyword evidence="13 21" id="KW-0560">Oxidoreductase</keyword>
<dbReference type="EC" id="1.3.5.1" evidence="5 21"/>
<dbReference type="Proteomes" id="UP000196573">
    <property type="component" value="Unassembled WGS sequence"/>
</dbReference>
<dbReference type="GO" id="GO:0006099">
    <property type="term" value="P:tricarboxylic acid cycle"/>
    <property type="evidence" value="ECO:0007669"/>
    <property type="project" value="UniProtKB-UniRule"/>
</dbReference>
<evidence type="ECO:0000313" key="24">
    <source>
        <dbReference type="EMBL" id="SMA49318.1"/>
    </source>
</evidence>
<evidence type="ECO:0000256" key="8">
    <source>
        <dbReference type="ARBA" id="ARBA00022475"/>
    </source>
</evidence>
<feature type="active site" description="Proton acceptor" evidence="17">
    <location>
        <position position="289"/>
    </location>
</feature>
<evidence type="ECO:0000256" key="19">
    <source>
        <dbReference type="PIRSR" id="PIRSR611281-3"/>
    </source>
</evidence>
<feature type="binding site" evidence="19">
    <location>
        <position position="224"/>
    </location>
    <ligand>
        <name>FAD</name>
        <dbReference type="ChEBI" id="CHEBI:57692"/>
    </ligand>
</feature>
<dbReference type="Gene3D" id="3.90.700.10">
    <property type="entry name" value="Succinate dehydrogenase/fumarate reductase flavoprotein, catalytic domain"/>
    <property type="match status" value="1"/>
</dbReference>
<evidence type="ECO:0000259" key="23">
    <source>
        <dbReference type="Pfam" id="PF02910"/>
    </source>
</evidence>
<feature type="domain" description="FAD-dependent oxidoreductase 2 FAD-binding" evidence="22">
    <location>
        <begin position="10"/>
        <end position="407"/>
    </location>
</feature>
<dbReference type="AlphaFoldDB" id="A0A1X7AM59"/>
<dbReference type="Gene3D" id="4.10.80.40">
    <property type="entry name" value="succinate dehydrogenase protein domain"/>
    <property type="match status" value="1"/>
</dbReference>